<dbReference type="GO" id="GO:0005975">
    <property type="term" value="P:carbohydrate metabolic process"/>
    <property type="evidence" value="ECO:0007669"/>
    <property type="project" value="InterPro"/>
</dbReference>
<evidence type="ECO:0000256" key="1">
    <source>
        <dbReference type="ARBA" id="ARBA00004613"/>
    </source>
</evidence>
<dbReference type="Pfam" id="PF01522">
    <property type="entry name" value="Polysacc_deac_1"/>
    <property type="match status" value="1"/>
</dbReference>
<dbReference type="PANTHER" id="PTHR34216">
    <property type="match status" value="1"/>
</dbReference>
<sequence length="252" mass="27888">MNFKIRHLPGPIVIMYHSITGTPPSDPFAVSRQAFSGQIEWLLDAGYDIVPLPTLVEGLKTSDPGVRMQAVITFDDGYLDFVEEALPVLEAFGVPATVFLVTGMLGEKARFNEHSPDTRLMDEDDVLSIRSRGIGLGSHTHSHANLPTLDTLALRRELDDSRETLIRFGETFLSLSYPWGKYSPREVFAAREAGYACALEVNPRTAAGSDLYGISRFGVTRDQDTKAFSRMIAPPLSDRLSRKARMLSGIRN</sequence>
<accession>A0A7K4HQ54</accession>
<keyword evidence="5" id="KW-1185">Reference proteome</keyword>
<dbReference type="InterPro" id="IPR011330">
    <property type="entry name" value="Glyco_hydro/deAcase_b/a-brl"/>
</dbReference>
<dbReference type="Proteomes" id="UP000570823">
    <property type="component" value="Unassembled WGS sequence"/>
</dbReference>
<dbReference type="GO" id="GO:0016810">
    <property type="term" value="F:hydrolase activity, acting on carbon-nitrogen (but not peptide) bonds"/>
    <property type="evidence" value="ECO:0007669"/>
    <property type="project" value="InterPro"/>
</dbReference>
<dbReference type="Gene3D" id="3.20.20.370">
    <property type="entry name" value="Glycoside hydrolase/deacetylase"/>
    <property type="match status" value="1"/>
</dbReference>
<keyword evidence="2" id="KW-0732">Signal</keyword>
<dbReference type="CDD" id="cd10918">
    <property type="entry name" value="CE4_NodB_like_5s_6s"/>
    <property type="match status" value="1"/>
</dbReference>
<dbReference type="RefSeq" id="WP_176788675.1">
    <property type="nucleotide sequence ID" value="NZ_JABXWR010000001.1"/>
</dbReference>
<dbReference type="PROSITE" id="PS51677">
    <property type="entry name" value="NODB"/>
    <property type="match status" value="1"/>
</dbReference>
<evidence type="ECO:0000313" key="5">
    <source>
        <dbReference type="Proteomes" id="UP000570823"/>
    </source>
</evidence>
<name>A0A7K4HQ54_9EURY</name>
<dbReference type="GO" id="GO:0005576">
    <property type="term" value="C:extracellular region"/>
    <property type="evidence" value="ECO:0007669"/>
    <property type="project" value="UniProtKB-SubCell"/>
</dbReference>
<evidence type="ECO:0000256" key="2">
    <source>
        <dbReference type="ARBA" id="ARBA00022729"/>
    </source>
</evidence>
<feature type="domain" description="NodB homology" evidence="3">
    <location>
        <begin position="68"/>
        <end position="252"/>
    </location>
</feature>
<comment type="caution">
    <text evidence="4">The sequence shown here is derived from an EMBL/GenBank/DDBJ whole genome shotgun (WGS) entry which is preliminary data.</text>
</comment>
<protein>
    <submittedName>
        <fullName evidence="4">Polysaccharide deacetylase family protein</fullName>
    </submittedName>
</protein>
<evidence type="ECO:0000313" key="4">
    <source>
        <dbReference type="EMBL" id="NVO67040.1"/>
    </source>
</evidence>
<dbReference type="SUPFAM" id="SSF88713">
    <property type="entry name" value="Glycoside hydrolase/deacetylase"/>
    <property type="match status" value="1"/>
</dbReference>
<organism evidence="4 5">
    <name type="scientific">Methanofollis tationis</name>
    <dbReference type="NCBI Taxonomy" id="81417"/>
    <lineage>
        <taxon>Archaea</taxon>
        <taxon>Methanobacteriati</taxon>
        <taxon>Methanobacteriota</taxon>
        <taxon>Stenosarchaea group</taxon>
        <taxon>Methanomicrobia</taxon>
        <taxon>Methanomicrobiales</taxon>
        <taxon>Methanomicrobiaceae</taxon>
        <taxon>Methanofollis</taxon>
    </lineage>
</organism>
<evidence type="ECO:0000259" key="3">
    <source>
        <dbReference type="PROSITE" id="PS51677"/>
    </source>
</evidence>
<reference evidence="4 5" key="1">
    <citation type="submission" date="2020-06" db="EMBL/GenBank/DDBJ databases">
        <title>Methanofollis fontis sp. nov., a methanogen isolated from marine sediments near a cold seep at Four-Way Closure Ridge offshore southwestern Taiwan.</title>
        <authorList>
            <person name="Chen S.-C."/>
            <person name="Teng N.-H."/>
            <person name="Lin Y.-S."/>
            <person name="Lai M.-C."/>
            <person name="Chen H.-H."/>
            <person name="Wang C.-C."/>
        </authorList>
    </citation>
    <scope>NUCLEOTIDE SEQUENCE [LARGE SCALE GENOMIC DNA]</scope>
    <source>
        <strain evidence="4 5">DSM 2702</strain>
    </source>
</reference>
<dbReference type="AlphaFoldDB" id="A0A7K4HQ54"/>
<comment type="subcellular location">
    <subcellularLocation>
        <location evidence="1">Secreted</location>
    </subcellularLocation>
</comment>
<proteinExistence type="predicted"/>
<dbReference type="InterPro" id="IPR051398">
    <property type="entry name" value="Polysacch_Deacetylase"/>
</dbReference>
<gene>
    <name evidence="4" type="ORF">HWN36_06900</name>
</gene>
<dbReference type="OrthoDB" id="10436at2157"/>
<dbReference type="EMBL" id="JABXWR010000001">
    <property type="protein sequence ID" value="NVO67040.1"/>
    <property type="molecule type" value="Genomic_DNA"/>
</dbReference>
<dbReference type="InterPro" id="IPR002509">
    <property type="entry name" value="NODB_dom"/>
</dbReference>
<dbReference type="PANTHER" id="PTHR34216:SF3">
    <property type="entry name" value="POLY-BETA-1,6-N-ACETYL-D-GLUCOSAMINE N-DEACETYLASE"/>
    <property type="match status" value="1"/>
</dbReference>